<reference evidence="2 3" key="1">
    <citation type="submission" date="2024-07" db="EMBL/GenBank/DDBJ databases">
        <title>Section-level genome sequencing and comparative genomics of Aspergillus sections Usti and Cavernicolus.</title>
        <authorList>
            <consortium name="Lawrence Berkeley National Laboratory"/>
            <person name="Nybo J.L."/>
            <person name="Vesth T.C."/>
            <person name="Theobald S."/>
            <person name="Frisvad J.C."/>
            <person name="Larsen T.O."/>
            <person name="Kjaerboelling I."/>
            <person name="Rothschild-Mancinelli K."/>
            <person name="Lyhne E.K."/>
            <person name="Kogle M.E."/>
            <person name="Barry K."/>
            <person name="Clum A."/>
            <person name="Na H."/>
            <person name="Ledsgaard L."/>
            <person name="Lin J."/>
            <person name="Lipzen A."/>
            <person name="Kuo A."/>
            <person name="Riley R."/>
            <person name="Mondo S."/>
            <person name="LaButti K."/>
            <person name="Haridas S."/>
            <person name="Pangalinan J."/>
            <person name="Salamov A.A."/>
            <person name="Simmons B.A."/>
            <person name="Magnuson J.K."/>
            <person name="Chen J."/>
            <person name="Drula E."/>
            <person name="Henrissat B."/>
            <person name="Wiebenga A."/>
            <person name="Lubbers R.J."/>
            <person name="Gomes A.C."/>
            <person name="Macurrencykelacurrency M.R."/>
            <person name="Stajich J."/>
            <person name="Grigoriev I.V."/>
            <person name="Mortensen U.H."/>
            <person name="De vries R.P."/>
            <person name="Baker S.E."/>
            <person name="Andersen M.R."/>
        </authorList>
    </citation>
    <scope>NUCLEOTIDE SEQUENCE [LARGE SCALE GENOMIC DNA]</scope>
    <source>
        <strain evidence="2 3">CBS 756.74</strain>
    </source>
</reference>
<dbReference type="Proteomes" id="UP001610444">
    <property type="component" value="Unassembled WGS sequence"/>
</dbReference>
<comment type="caution">
    <text evidence="2">The sequence shown here is derived from an EMBL/GenBank/DDBJ whole genome shotgun (WGS) entry which is preliminary data.</text>
</comment>
<organism evidence="2 3">
    <name type="scientific">Aspergillus pseudodeflectus</name>
    <dbReference type="NCBI Taxonomy" id="176178"/>
    <lineage>
        <taxon>Eukaryota</taxon>
        <taxon>Fungi</taxon>
        <taxon>Dikarya</taxon>
        <taxon>Ascomycota</taxon>
        <taxon>Pezizomycotina</taxon>
        <taxon>Eurotiomycetes</taxon>
        <taxon>Eurotiomycetidae</taxon>
        <taxon>Eurotiales</taxon>
        <taxon>Aspergillaceae</taxon>
        <taxon>Aspergillus</taxon>
        <taxon>Aspergillus subgen. Nidulantes</taxon>
    </lineage>
</organism>
<protein>
    <recommendedName>
        <fullName evidence="4">F-box domain-containing protein</fullName>
    </recommendedName>
</protein>
<evidence type="ECO:0000313" key="3">
    <source>
        <dbReference type="Proteomes" id="UP001610444"/>
    </source>
</evidence>
<feature type="region of interest" description="Disordered" evidence="1">
    <location>
        <begin position="1"/>
        <end position="56"/>
    </location>
</feature>
<sequence length="384" mass="43999">MPTTPASLRGHLMPLTTTTTTTTTTTATAATATTTVAPQKHAAGETSATPPSDPGLGTLSRLPLELRLCIYDWLPPYKCKKFGMWGPHSGKNPLAILRASRKLYEEVSHHIYHNIHLTFRIWPMIDQDWASASIPELCKWRWKFRRPGSAIRRGFGHFPYHRTNVSIEVYPPSFNAEVVCLWQKVNHLVDLLARAASVKKITFIYKPLHGRNWVSNGQGIDTMNLLDWRYPRWEGTVLKMNLKRGVYDHEAVLLPLCRLRSIQAIELIPAWDPSGDKALGLDNRLHRFVSLYLPEMLRDDLSEEQRDIAEERIDLLLRFISEINSRYHHALSDLISKSGDLLIVEKRFLPWNKFKKLEGQSNEATEQKYGKSTTWLWPTSILGE</sequence>
<evidence type="ECO:0008006" key="4">
    <source>
        <dbReference type="Google" id="ProtNLM"/>
    </source>
</evidence>
<dbReference type="EMBL" id="JBFXLR010000007">
    <property type="protein sequence ID" value="KAL2856907.1"/>
    <property type="molecule type" value="Genomic_DNA"/>
</dbReference>
<keyword evidence="3" id="KW-1185">Reference proteome</keyword>
<dbReference type="GeneID" id="98152600"/>
<evidence type="ECO:0000256" key="1">
    <source>
        <dbReference type="SAM" id="MobiDB-lite"/>
    </source>
</evidence>
<accession>A0ABR4KXU5</accession>
<dbReference type="RefSeq" id="XP_070902771.1">
    <property type="nucleotide sequence ID" value="XM_071037436.1"/>
</dbReference>
<name>A0ABR4KXU5_9EURO</name>
<proteinExistence type="predicted"/>
<gene>
    <name evidence="2" type="ORF">BJX68DRAFT_193352</name>
</gene>
<feature type="compositionally biased region" description="Low complexity" evidence="1">
    <location>
        <begin position="16"/>
        <end position="35"/>
    </location>
</feature>
<evidence type="ECO:0000313" key="2">
    <source>
        <dbReference type="EMBL" id="KAL2856907.1"/>
    </source>
</evidence>